<evidence type="ECO:0000256" key="4">
    <source>
        <dbReference type="ARBA" id="ARBA00009000"/>
    </source>
</evidence>
<dbReference type="Gene3D" id="3.20.20.80">
    <property type="entry name" value="Glycosidases"/>
    <property type="match status" value="1"/>
</dbReference>
<dbReference type="NCBIfam" id="NF008967">
    <property type="entry name" value="PRK12313.1"/>
    <property type="match status" value="1"/>
</dbReference>
<dbReference type="PIRSF" id="PIRSF000463">
    <property type="entry name" value="GlgB"/>
    <property type="match status" value="1"/>
</dbReference>
<evidence type="ECO:0000256" key="11">
    <source>
        <dbReference type="PIRSR" id="PIRSR000463-1"/>
    </source>
</evidence>
<evidence type="ECO:0000256" key="2">
    <source>
        <dbReference type="ARBA" id="ARBA00002953"/>
    </source>
</evidence>
<evidence type="ECO:0000313" key="14">
    <source>
        <dbReference type="Proteomes" id="UP000241048"/>
    </source>
</evidence>
<dbReference type="RefSeq" id="WP_107001766.1">
    <property type="nucleotide sequence ID" value="NZ_JAWQCT010000011.1"/>
</dbReference>
<dbReference type="InterPro" id="IPR044143">
    <property type="entry name" value="GlgB_N_E_set_prok"/>
</dbReference>
<comment type="similarity">
    <text evidence="4 10">Belongs to the glycosyl hydrolase 13 family. GlgB subfamily.</text>
</comment>
<dbReference type="AlphaFoldDB" id="A0A2T3FL57"/>
<reference evidence="13 14" key="1">
    <citation type="submission" date="2018-03" db="EMBL/GenBank/DDBJ databases">
        <title>Lachnoclostridium SNUG30386 gen.nov., sp.nov., isolated from human faeces.</title>
        <authorList>
            <person name="Seo B."/>
            <person name="Jeon K."/>
            <person name="Ko G."/>
        </authorList>
    </citation>
    <scope>NUCLEOTIDE SEQUENCE [LARGE SCALE GENOMIC DNA]</scope>
    <source>
        <strain evidence="13 14">SNUG30386</strain>
    </source>
</reference>
<dbReference type="GO" id="GO:0005829">
    <property type="term" value="C:cytosol"/>
    <property type="evidence" value="ECO:0007669"/>
    <property type="project" value="TreeGrafter"/>
</dbReference>
<evidence type="ECO:0000256" key="9">
    <source>
        <dbReference type="ARBA" id="ARBA00023277"/>
    </source>
</evidence>
<feature type="active site" description="Nucleophile" evidence="10 11">
    <location>
        <position position="330"/>
    </location>
</feature>
<comment type="pathway">
    <text evidence="3 10">Glycan biosynthesis; glycogen biosynthesis.</text>
</comment>
<proteinExistence type="inferred from homology"/>
<dbReference type="InterPro" id="IPR014756">
    <property type="entry name" value="Ig_E-set"/>
</dbReference>
<gene>
    <name evidence="10" type="primary">glgB</name>
    <name evidence="13" type="ORF">C7U56_14225</name>
</gene>
<evidence type="ECO:0000256" key="6">
    <source>
        <dbReference type="ARBA" id="ARBA00022676"/>
    </source>
</evidence>
<evidence type="ECO:0000256" key="3">
    <source>
        <dbReference type="ARBA" id="ARBA00004964"/>
    </source>
</evidence>
<dbReference type="InterPro" id="IPR004193">
    <property type="entry name" value="Glyco_hydro_13_N"/>
</dbReference>
<dbReference type="InterPro" id="IPR006048">
    <property type="entry name" value="A-amylase/branching_C"/>
</dbReference>
<dbReference type="InterPro" id="IPR017853">
    <property type="entry name" value="GH"/>
</dbReference>
<dbReference type="SMART" id="SM00642">
    <property type="entry name" value="Aamy"/>
    <property type="match status" value="1"/>
</dbReference>
<sequence length="648" mass="74713">MKKAASTTKRTTSKKPKTEGLGVIGELDRYLFGEGRHYQLYHKLGAHPYTYRGQDGYYFAVWAPHAAAVSLVGDFNAWNPDATPMKPVADSGIYELFVPGLGVGQLYKFAITTHTGTILFKADPYAFSAEYRPGTASVTADIRGFKWNDSKWMESRAGTDPVKAPISIYEVHLGSWKKKNRPEKDGYYTYMEAAHELADYVLEMGYTHVELMGIAEHPYDGSWGYQVTGYFAPTSRYGTPTEFMYFVNYLHKKGIGVILDWVPAHFPKDAHGLADFDGQALYEYADPRKGEHPDWGTKVFDYAKNEVSNFLIANALYWLDEYHIDGLRVDAVASMLYLDYGRQDGQWVPNKYGDNKNLEAIEFFKHLNSVIRGRKDGAIIIAEESTAWPKVTKSPEEDGLGFTFKWNMGWMHDFLEYMKLDPYFRKFNHNKMTFGITYCTSENFILVLSHDEVVHLKCSMINKMPGEYEDKFANLKVGYTFMLGHPGKKLLFMGQDFGQFHEWDEKVSLDWYLTKEPFHADLQNYVKGLLTLYHKYPALYRLDEEYDGFQWINANDGDRSIFSFIRRDETQKKNLLFICNFTPVDRDDYRVGVPKRGTYTLLLDQEHGYYKRGDKISHYRSIKSECDGQPYSFAYPLPAYGTAVFRFS</sequence>
<dbReference type="Gene3D" id="2.60.40.1180">
    <property type="entry name" value="Golgi alpha-mannosidase II"/>
    <property type="match status" value="1"/>
</dbReference>
<dbReference type="PANTHER" id="PTHR43651:SF3">
    <property type="entry name" value="1,4-ALPHA-GLUCAN-BRANCHING ENZYME"/>
    <property type="match status" value="1"/>
</dbReference>
<keyword evidence="8 10" id="KW-0320">Glycogen biosynthesis</keyword>
<dbReference type="CDD" id="cd02855">
    <property type="entry name" value="E_set_GBE_prok_N"/>
    <property type="match status" value="1"/>
</dbReference>
<dbReference type="GO" id="GO:0043169">
    <property type="term" value="F:cation binding"/>
    <property type="evidence" value="ECO:0007669"/>
    <property type="project" value="InterPro"/>
</dbReference>
<dbReference type="NCBIfam" id="NF003811">
    <property type="entry name" value="PRK05402.1"/>
    <property type="match status" value="1"/>
</dbReference>
<dbReference type="EMBL" id="PYLO01000006">
    <property type="protein sequence ID" value="PST36004.1"/>
    <property type="molecule type" value="Genomic_DNA"/>
</dbReference>
<dbReference type="Gene3D" id="2.60.40.10">
    <property type="entry name" value="Immunoglobulins"/>
    <property type="match status" value="1"/>
</dbReference>
<dbReference type="SUPFAM" id="SSF51011">
    <property type="entry name" value="Glycosyl hydrolase domain"/>
    <property type="match status" value="1"/>
</dbReference>
<dbReference type="Proteomes" id="UP000241048">
    <property type="component" value="Unassembled WGS sequence"/>
</dbReference>
<keyword evidence="6 10" id="KW-0328">Glycosyltransferase</keyword>
<comment type="function">
    <text evidence="2 10">Catalyzes the formation of the alpha-1,6-glucosidic linkages in glycogen by scission of a 1,4-alpha-linked oligosaccharide from growing alpha-1,4-glucan chains and the subsequent attachment of the oligosaccharide to the alpha-1,6 position.</text>
</comment>
<evidence type="ECO:0000256" key="7">
    <source>
        <dbReference type="ARBA" id="ARBA00022679"/>
    </source>
</evidence>
<dbReference type="Pfam" id="PF00128">
    <property type="entry name" value="Alpha-amylase"/>
    <property type="match status" value="2"/>
</dbReference>
<dbReference type="UniPathway" id="UPA00164"/>
<dbReference type="Pfam" id="PF02806">
    <property type="entry name" value="Alpha-amylase_C"/>
    <property type="match status" value="1"/>
</dbReference>
<dbReference type="InterPro" id="IPR013783">
    <property type="entry name" value="Ig-like_fold"/>
</dbReference>
<evidence type="ECO:0000256" key="1">
    <source>
        <dbReference type="ARBA" id="ARBA00000826"/>
    </source>
</evidence>
<comment type="subunit">
    <text evidence="10">Monomer.</text>
</comment>
<comment type="catalytic activity">
    <reaction evidence="1 10">
        <text>Transfers a segment of a (1-&gt;4)-alpha-D-glucan chain to a primary hydroxy group in a similar glucan chain.</text>
        <dbReference type="EC" id="2.4.1.18"/>
    </reaction>
</comment>
<evidence type="ECO:0000256" key="10">
    <source>
        <dbReference type="HAMAP-Rule" id="MF_00685"/>
    </source>
</evidence>
<keyword evidence="14" id="KW-1185">Reference proteome</keyword>
<dbReference type="PANTHER" id="PTHR43651">
    <property type="entry name" value="1,4-ALPHA-GLUCAN-BRANCHING ENZYME"/>
    <property type="match status" value="1"/>
</dbReference>
<evidence type="ECO:0000313" key="13">
    <source>
        <dbReference type="EMBL" id="PST36004.1"/>
    </source>
</evidence>
<comment type="caution">
    <text evidence="13">The sequence shown here is derived from an EMBL/GenBank/DDBJ whole genome shotgun (WGS) entry which is preliminary data.</text>
</comment>
<dbReference type="InterPro" id="IPR013780">
    <property type="entry name" value="Glyco_hydro_b"/>
</dbReference>
<dbReference type="SUPFAM" id="SSF51445">
    <property type="entry name" value="(Trans)glycosidases"/>
    <property type="match status" value="1"/>
</dbReference>
<dbReference type="NCBIfam" id="TIGR01515">
    <property type="entry name" value="branching_enzym"/>
    <property type="match status" value="1"/>
</dbReference>
<name>A0A2T3FL57_9CLOT</name>
<accession>A0A2T3FL57</accession>
<dbReference type="GO" id="GO:0003844">
    <property type="term" value="F:1,4-alpha-glucan branching enzyme activity"/>
    <property type="evidence" value="ECO:0007669"/>
    <property type="project" value="UniProtKB-UniRule"/>
</dbReference>
<dbReference type="Pfam" id="PF02922">
    <property type="entry name" value="CBM_48"/>
    <property type="match status" value="1"/>
</dbReference>
<keyword evidence="5 10" id="KW-0321">Glycogen metabolism</keyword>
<protein>
    <recommendedName>
        <fullName evidence="10">1,4-alpha-glucan branching enzyme GlgB</fullName>
        <ecNumber evidence="10">2.4.1.18</ecNumber>
    </recommendedName>
    <alternativeName>
        <fullName evidence="10">1,4-alpha-D-glucan:1,4-alpha-D-glucan 6-glucosyl-transferase</fullName>
    </alternativeName>
    <alternativeName>
        <fullName evidence="10">Alpha-(1-&gt;4)-glucan branching enzyme</fullName>
    </alternativeName>
    <alternativeName>
        <fullName evidence="10">Glycogen branching enzyme</fullName>
        <shortName evidence="10">BE</shortName>
    </alternativeName>
</protein>
<keyword evidence="9 10" id="KW-0119">Carbohydrate metabolism</keyword>
<dbReference type="SUPFAM" id="SSF81296">
    <property type="entry name" value="E set domains"/>
    <property type="match status" value="1"/>
</dbReference>
<dbReference type="GO" id="GO:0004553">
    <property type="term" value="F:hydrolase activity, hydrolyzing O-glycosyl compounds"/>
    <property type="evidence" value="ECO:0007669"/>
    <property type="project" value="InterPro"/>
</dbReference>
<dbReference type="InterPro" id="IPR037439">
    <property type="entry name" value="Branching_enzy"/>
</dbReference>
<feature type="domain" description="Glycosyl hydrolase family 13 catalytic" evidence="12">
    <location>
        <begin position="170"/>
        <end position="519"/>
    </location>
</feature>
<feature type="active site" description="Proton donor" evidence="10 11">
    <location>
        <position position="383"/>
    </location>
</feature>
<evidence type="ECO:0000256" key="8">
    <source>
        <dbReference type="ARBA" id="ARBA00023056"/>
    </source>
</evidence>
<dbReference type="GO" id="GO:0005978">
    <property type="term" value="P:glycogen biosynthetic process"/>
    <property type="evidence" value="ECO:0007669"/>
    <property type="project" value="UniProtKB-UniRule"/>
</dbReference>
<dbReference type="EC" id="2.4.1.18" evidence="10"/>
<dbReference type="FunFam" id="3.20.20.80:FF:000003">
    <property type="entry name" value="1,4-alpha-glucan branching enzyme GlgB"/>
    <property type="match status" value="1"/>
</dbReference>
<dbReference type="CDD" id="cd11322">
    <property type="entry name" value="AmyAc_Glg_BE"/>
    <property type="match status" value="1"/>
</dbReference>
<dbReference type="InterPro" id="IPR006407">
    <property type="entry name" value="GlgB"/>
</dbReference>
<evidence type="ECO:0000256" key="5">
    <source>
        <dbReference type="ARBA" id="ARBA00022600"/>
    </source>
</evidence>
<dbReference type="HAMAP" id="MF_00685">
    <property type="entry name" value="GlgB"/>
    <property type="match status" value="1"/>
</dbReference>
<dbReference type="InterPro" id="IPR006047">
    <property type="entry name" value="GH13_cat_dom"/>
</dbReference>
<evidence type="ECO:0000259" key="12">
    <source>
        <dbReference type="SMART" id="SM00642"/>
    </source>
</evidence>
<organism evidence="13 14">
    <name type="scientific">Clostridium fessum</name>
    <dbReference type="NCBI Taxonomy" id="2126740"/>
    <lineage>
        <taxon>Bacteria</taxon>
        <taxon>Bacillati</taxon>
        <taxon>Bacillota</taxon>
        <taxon>Clostridia</taxon>
        <taxon>Eubacteriales</taxon>
        <taxon>Clostridiaceae</taxon>
        <taxon>Clostridium</taxon>
    </lineage>
</organism>
<keyword evidence="7 10" id="KW-0808">Transferase</keyword>
<dbReference type="FunFam" id="2.60.40.10:FF:000169">
    <property type="entry name" value="1,4-alpha-glucan branching enzyme GlgB"/>
    <property type="match status" value="1"/>
</dbReference>